<dbReference type="EMBL" id="BAAAMN010000017">
    <property type="protein sequence ID" value="GAA2032993.1"/>
    <property type="molecule type" value="Genomic_DNA"/>
</dbReference>
<dbReference type="PANTHER" id="PTHR42781:SF4">
    <property type="entry name" value="SPERMIDINE_PUTRESCINE IMPORT ATP-BINDING PROTEIN POTA"/>
    <property type="match status" value="1"/>
</dbReference>
<organism evidence="5 6">
    <name type="scientific">Yaniella flava</name>
    <dbReference type="NCBI Taxonomy" id="287930"/>
    <lineage>
        <taxon>Bacteria</taxon>
        <taxon>Bacillati</taxon>
        <taxon>Actinomycetota</taxon>
        <taxon>Actinomycetes</taxon>
        <taxon>Micrococcales</taxon>
        <taxon>Micrococcaceae</taxon>
        <taxon>Yaniella</taxon>
    </lineage>
</organism>
<gene>
    <name evidence="5" type="ORF">GCM10009720_11760</name>
</gene>
<dbReference type="Pfam" id="PF00005">
    <property type="entry name" value="ABC_tran"/>
    <property type="match status" value="1"/>
</dbReference>
<proteinExistence type="predicted"/>
<dbReference type="InterPro" id="IPR027417">
    <property type="entry name" value="P-loop_NTPase"/>
</dbReference>
<name>A0ABN2U9R0_9MICC</name>
<dbReference type="SMART" id="SM00382">
    <property type="entry name" value="AAA"/>
    <property type="match status" value="1"/>
</dbReference>
<keyword evidence="2" id="KW-0547">Nucleotide-binding</keyword>
<evidence type="ECO:0000256" key="2">
    <source>
        <dbReference type="ARBA" id="ARBA00022741"/>
    </source>
</evidence>
<evidence type="ECO:0000313" key="6">
    <source>
        <dbReference type="Proteomes" id="UP001501461"/>
    </source>
</evidence>
<dbReference type="PROSITE" id="PS00211">
    <property type="entry name" value="ABC_TRANSPORTER_1"/>
    <property type="match status" value="1"/>
</dbReference>
<dbReference type="PROSITE" id="PS50893">
    <property type="entry name" value="ABC_TRANSPORTER_2"/>
    <property type="match status" value="1"/>
</dbReference>
<dbReference type="InterPro" id="IPR003439">
    <property type="entry name" value="ABC_transporter-like_ATP-bd"/>
</dbReference>
<dbReference type="PANTHER" id="PTHR42781">
    <property type="entry name" value="SPERMIDINE/PUTRESCINE IMPORT ATP-BINDING PROTEIN POTA"/>
    <property type="match status" value="1"/>
</dbReference>
<dbReference type="Gene3D" id="3.40.50.300">
    <property type="entry name" value="P-loop containing nucleotide triphosphate hydrolases"/>
    <property type="match status" value="1"/>
</dbReference>
<evidence type="ECO:0000256" key="3">
    <source>
        <dbReference type="ARBA" id="ARBA00022840"/>
    </source>
</evidence>
<dbReference type="SUPFAM" id="SSF52540">
    <property type="entry name" value="P-loop containing nucleoside triphosphate hydrolases"/>
    <property type="match status" value="1"/>
</dbReference>
<dbReference type="InterPro" id="IPR050093">
    <property type="entry name" value="ABC_SmlMolc_Importer"/>
</dbReference>
<sequence length="216" mass="23111">MTAPGLSVELTVAQRNVQLAFEVNAGATVGLLGPNGSGKTTTLLALAGWLIPDTGRAYLGDTTLFNCPSPAKRPVTWVPAKDRGIGYLSQDHHLFPHLSARENIMYGMERAGITGRKARREAAEAWLDRVGLAGLGKRKPDQLSGGQAQRVAIARVLASGPRLVLLDEPLAALDVDAAPAIRDVLAEVTRDLTVVLVTHHHDDVVALADEVVHMRR</sequence>
<reference evidence="5 6" key="1">
    <citation type="journal article" date="2019" name="Int. J. Syst. Evol. Microbiol.">
        <title>The Global Catalogue of Microorganisms (GCM) 10K type strain sequencing project: providing services to taxonomists for standard genome sequencing and annotation.</title>
        <authorList>
            <consortium name="The Broad Institute Genomics Platform"/>
            <consortium name="The Broad Institute Genome Sequencing Center for Infectious Disease"/>
            <person name="Wu L."/>
            <person name="Ma J."/>
        </authorList>
    </citation>
    <scope>NUCLEOTIDE SEQUENCE [LARGE SCALE GENOMIC DNA]</scope>
    <source>
        <strain evidence="5 6">JCM 13595</strain>
    </source>
</reference>
<keyword evidence="1" id="KW-0813">Transport</keyword>
<keyword evidence="6" id="KW-1185">Reference proteome</keyword>
<dbReference type="InterPro" id="IPR017871">
    <property type="entry name" value="ABC_transporter-like_CS"/>
</dbReference>
<feature type="domain" description="ABC transporter" evidence="4">
    <location>
        <begin position="1"/>
        <end position="216"/>
    </location>
</feature>
<accession>A0ABN2U9R0</accession>
<evidence type="ECO:0000259" key="4">
    <source>
        <dbReference type="PROSITE" id="PS50893"/>
    </source>
</evidence>
<protein>
    <recommendedName>
        <fullName evidence="4">ABC transporter domain-containing protein</fullName>
    </recommendedName>
</protein>
<evidence type="ECO:0000256" key="1">
    <source>
        <dbReference type="ARBA" id="ARBA00022448"/>
    </source>
</evidence>
<comment type="caution">
    <text evidence="5">The sequence shown here is derived from an EMBL/GenBank/DDBJ whole genome shotgun (WGS) entry which is preliminary data.</text>
</comment>
<keyword evidence="3" id="KW-0067">ATP-binding</keyword>
<dbReference type="Proteomes" id="UP001501461">
    <property type="component" value="Unassembled WGS sequence"/>
</dbReference>
<dbReference type="RefSeq" id="WP_343956684.1">
    <property type="nucleotide sequence ID" value="NZ_BAAAMN010000017.1"/>
</dbReference>
<evidence type="ECO:0000313" key="5">
    <source>
        <dbReference type="EMBL" id="GAA2032993.1"/>
    </source>
</evidence>
<dbReference type="InterPro" id="IPR003593">
    <property type="entry name" value="AAA+_ATPase"/>
</dbReference>